<organism evidence="2 3">
    <name type="scientific">Candidatus Blackburnbacteria bacterium RIFCSPHIGHO2_02_FULL_44_20</name>
    <dbReference type="NCBI Taxonomy" id="1797516"/>
    <lineage>
        <taxon>Bacteria</taxon>
        <taxon>Candidatus Blackburniibacteriota</taxon>
    </lineage>
</organism>
<dbReference type="Proteomes" id="UP000178319">
    <property type="component" value="Unassembled WGS sequence"/>
</dbReference>
<proteinExistence type="predicted"/>
<dbReference type="AlphaFoldDB" id="A0A1G1V7E0"/>
<dbReference type="InterPro" id="IPR002686">
    <property type="entry name" value="Transposase_17"/>
</dbReference>
<comment type="caution">
    <text evidence="2">The sequence shown here is derived from an EMBL/GenBank/DDBJ whole genome shotgun (WGS) entry which is preliminary data.</text>
</comment>
<dbReference type="SMART" id="SM01321">
    <property type="entry name" value="Y1_Tnp"/>
    <property type="match status" value="1"/>
</dbReference>
<dbReference type="GO" id="GO:0003677">
    <property type="term" value="F:DNA binding"/>
    <property type="evidence" value="ECO:0007669"/>
    <property type="project" value="InterPro"/>
</dbReference>
<evidence type="ECO:0000313" key="3">
    <source>
        <dbReference type="Proteomes" id="UP000178319"/>
    </source>
</evidence>
<dbReference type="PANTHER" id="PTHR34322:SF2">
    <property type="entry name" value="TRANSPOSASE IS200-LIKE DOMAIN-CONTAINING PROTEIN"/>
    <property type="match status" value="1"/>
</dbReference>
<dbReference type="Gene3D" id="3.30.70.1290">
    <property type="entry name" value="Transposase IS200-like"/>
    <property type="match status" value="1"/>
</dbReference>
<feature type="domain" description="Transposase IS200-like" evidence="1">
    <location>
        <begin position="9"/>
        <end position="153"/>
    </location>
</feature>
<name>A0A1G1V7E0_9BACT</name>
<evidence type="ECO:0000313" key="2">
    <source>
        <dbReference type="EMBL" id="OGY11359.1"/>
    </source>
</evidence>
<dbReference type="InterPro" id="IPR036515">
    <property type="entry name" value="Transposase_17_sf"/>
</dbReference>
<dbReference type="GO" id="GO:0006313">
    <property type="term" value="P:DNA transposition"/>
    <property type="evidence" value="ECO:0007669"/>
    <property type="project" value="InterPro"/>
</dbReference>
<accession>A0A1G1V7E0</accession>
<reference evidence="2 3" key="1">
    <citation type="journal article" date="2016" name="Nat. Commun.">
        <title>Thousands of microbial genomes shed light on interconnected biogeochemical processes in an aquifer system.</title>
        <authorList>
            <person name="Anantharaman K."/>
            <person name="Brown C.T."/>
            <person name="Hug L.A."/>
            <person name="Sharon I."/>
            <person name="Castelle C.J."/>
            <person name="Probst A.J."/>
            <person name="Thomas B.C."/>
            <person name="Singh A."/>
            <person name="Wilkins M.J."/>
            <person name="Karaoz U."/>
            <person name="Brodie E.L."/>
            <person name="Williams K.H."/>
            <person name="Hubbard S.S."/>
            <person name="Banfield J.F."/>
        </authorList>
    </citation>
    <scope>NUCLEOTIDE SEQUENCE [LARGE SCALE GENOMIC DNA]</scope>
</reference>
<sequence length="221" mass="25956">MPTRIIPLGTGEFYHVFNRGIAKQPVFLDKRDYRQMILGLSYYRFAVPPIRLSFFKTLPLDQKSYLWKELQTRNEKLVEIVAFALMPNHFHLLLRQEAENGISTFMRRLANSYTRFFNTKDGRKGPIFQGVFKAVHVSTTEQLMHVSRYIHVNPVVSYVIKESEMFSYPWTSLPEFLGDPSMAMPEPVLSLFSSKDDYKDFVLDQVDYGKRLEEIKHLVFE</sequence>
<dbReference type="GO" id="GO:0004803">
    <property type="term" value="F:transposase activity"/>
    <property type="evidence" value="ECO:0007669"/>
    <property type="project" value="InterPro"/>
</dbReference>
<dbReference type="Pfam" id="PF01797">
    <property type="entry name" value="Y1_Tnp"/>
    <property type="match status" value="1"/>
</dbReference>
<dbReference type="PANTHER" id="PTHR34322">
    <property type="entry name" value="TRANSPOSASE, Y1_TNP DOMAIN-CONTAINING"/>
    <property type="match status" value="1"/>
</dbReference>
<dbReference type="SUPFAM" id="SSF143422">
    <property type="entry name" value="Transposase IS200-like"/>
    <property type="match status" value="1"/>
</dbReference>
<protein>
    <recommendedName>
        <fullName evidence="1">Transposase IS200-like domain-containing protein</fullName>
    </recommendedName>
</protein>
<dbReference type="EMBL" id="MHBZ01000019">
    <property type="protein sequence ID" value="OGY11359.1"/>
    <property type="molecule type" value="Genomic_DNA"/>
</dbReference>
<evidence type="ECO:0000259" key="1">
    <source>
        <dbReference type="SMART" id="SM01321"/>
    </source>
</evidence>
<gene>
    <name evidence="2" type="ORF">A3D26_02540</name>
</gene>